<keyword evidence="3" id="KW-0862">Zinc</keyword>
<evidence type="ECO:0000313" key="7">
    <source>
        <dbReference type="EMBL" id="KAH7405393.1"/>
    </source>
</evidence>
<dbReference type="Gene3D" id="4.10.1060.10">
    <property type="entry name" value="Zinc finger, RanBP2-type"/>
    <property type="match status" value="2"/>
</dbReference>
<dbReference type="GO" id="GO:0008270">
    <property type="term" value="F:zinc ion binding"/>
    <property type="evidence" value="ECO:0007669"/>
    <property type="project" value="UniProtKB-KW"/>
</dbReference>
<dbReference type="SMART" id="SM00355">
    <property type="entry name" value="ZnF_C2H2"/>
    <property type="match status" value="4"/>
</dbReference>
<dbReference type="EMBL" id="CM035420">
    <property type="protein sequence ID" value="KAH7405397.1"/>
    <property type="molecule type" value="Genomic_DNA"/>
</dbReference>
<dbReference type="Proteomes" id="UP000825935">
    <property type="component" value="Chromosome 15"/>
</dbReference>
<dbReference type="AlphaFoldDB" id="A0A8T2TAV1"/>
<dbReference type="GO" id="GO:0043022">
    <property type="term" value="F:ribosome binding"/>
    <property type="evidence" value="ECO:0007669"/>
    <property type="project" value="TreeGrafter"/>
</dbReference>
<evidence type="ECO:0000259" key="6">
    <source>
        <dbReference type="PROSITE" id="PS50199"/>
    </source>
</evidence>
<dbReference type="Pfam" id="PF00641">
    <property type="entry name" value="Zn_ribbon_RanBP"/>
    <property type="match status" value="2"/>
</dbReference>
<dbReference type="InterPro" id="IPR013087">
    <property type="entry name" value="Znf_C2H2_type"/>
</dbReference>
<dbReference type="InterPro" id="IPR044288">
    <property type="entry name" value="ZNF598/HEL2"/>
</dbReference>
<dbReference type="PROSITE" id="PS01358">
    <property type="entry name" value="ZF_RANBP2_1"/>
    <property type="match status" value="3"/>
</dbReference>
<dbReference type="InterPro" id="IPR001876">
    <property type="entry name" value="Znf_RanBP2"/>
</dbReference>
<feature type="region of interest" description="Disordered" evidence="5">
    <location>
        <begin position="392"/>
        <end position="420"/>
    </location>
</feature>
<gene>
    <name evidence="7" type="ORF">KP509_15G068600</name>
</gene>
<sequence length="922" mass="103648">MEECCAVCAEPLEWVGYGICGHRDVCSICLARLRFVLGDNCCCICKQECTSVFITKALGDYTKVIKDFNFHSKSGDFWYEENTRAFFDDKDHFMMIKAMFLLTCRPCEQGAECTKHSLRKGNVFESLDRLKDHLQDVHSVEMCSLCLEGRKVFIFEQKLYNKEQLQRHLAEGDGIGEERGGFNGHPLCNFCQRRFYGDNELYQHMSVDHFLCHICKRLHPGQYDYFHNYDDLEVHFRLEHSLCEHSDCLAKKFVVFTSEEELKRHNVLTHGGNMPRSKRNMYLQIPTSFQYRQPQSSASGPSGHSSRNLFVRELQSLSTSENEEASGAHIGACSNNPQFNSVESSRVNAIPNLGESAFPPLPKTKKTKHRSKQQGSFANSWNRVVPLAAHSASSSWKQLHKKREDNLHTKSVSSAQKQLKLPSRSEMGIAATEESSIIANEKTILAASSPATNTHENNSQDFNELQRSNRALNEHIYSRLGSNSKLFTAFKSLSVRFRKRELGTLQYCEQIQQLGLWDLVPELVRLCPEPERQRALLDVFNGELKGKQPELNSNLSRNQHKKGHGQSEANGILALMPVDSMSVLGSMKRVETQPEDEGVESECRHNELRVSQADHKLKILEGSLSRNNDNENTPLLADNGISVDIAEGHSASNEIDVWSCEMCTLKNREAWIKCAACGASRPRAGNVSAYRETKLKCDTGGLPRHNGKGVAMSPTHGSVPNNNPNRPGTSYPTYMWICRVCTLENSESDSKCAACDASRPLEIAENHGKQKKKTTKFERLQLDKESPSSSNLRTTETRVNALVPSGNQYCESSKVNVGIWTATSREFSLWRCDACAMENCKFENKCISCGSARPSTGAQQHGKQNKKVSKFERMRLNTGSPSSHLELQDPVLKTAGAWKNGGGRKLVALAKREAIIDDAWRR</sequence>
<feature type="domain" description="RanBP2-type" evidence="6">
    <location>
        <begin position="726"/>
        <end position="761"/>
    </location>
</feature>
<dbReference type="InterPro" id="IPR056437">
    <property type="entry name" value="Znf-C2H2_ZNF598/HEL2"/>
</dbReference>
<keyword evidence="1" id="KW-0479">Metal-binding</keyword>
<dbReference type="GO" id="GO:0072344">
    <property type="term" value="P:rescue of stalled ribosome"/>
    <property type="evidence" value="ECO:0007669"/>
    <property type="project" value="InterPro"/>
</dbReference>
<dbReference type="PROSITE" id="PS50199">
    <property type="entry name" value="ZF_RANBP2_2"/>
    <property type="match status" value="3"/>
</dbReference>
<keyword evidence="2 4" id="KW-0863">Zinc-finger</keyword>
<protein>
    <recommendedName>
        <fullName evidence="6">RanBP2-type domain-containing protein</fullName>
    </recommendedName>
</protein>
<evidence type="ECO:0000256" key="2">
    <source>
        <dbReference type="ARBA" id="ARBA00022771"/>
    </source>
</evidence>
<comment type="caution">
    <text evidence="7">The sequence shown here is derived from an EMBL/GenBank/DDBJ whole genome shotgun (WGS) entry which is preliminary data.</text>
</comment>
<feature type="domain" description="RanBP2-type" evidence="6">
    <location>
        <begin position="654"/>
        <end position="683"/>
    </location>
</feature>
<dbReference type="OrthoDB" id="3838338at2759"/>
<dbReference type="InterPro" id="IPR057634">
    <property type="entry name" value="PAH_ZNF598/HEL2"/>
</dbReference>
<evidence type="ECO:0000256" key="5">
    <source>
        <dbReference type="SAM" id="MobiDB-lite"/>
    </source>
</evidence>
<name>A0A8T2TAV1_CERRI</name>
<dbReference type="Pfam" id="PF23202">
    <property type="entry name" value="PAH_ZNF598"/>
    <property type="match status" value="1"/>
</dbReference>
<evidence type="ECO:0000256" key="4">
    <source>
        <dbReference type="PROSITE-ProRule" id="PRU00322"/>
    </source>
</evidence>
<proteinExistence type="predicted"/>
<dbReference type="PANTHER" id="PTHR22938">
    <property type="entry name" value="ZINC FINGER PROTEIN 598"/>
    <property type="match status" value="1"/>
</dbReference>
<dbReference type="EMBL" id="CM035420">
    <property type="protein sequence ID" value="KAH7405396.1"/>
    <property type="molecule type" value="Genomic_DNA"/>
</dbReference>
<keyword evidence="8" id="KW-1185">Reference proteome</keyword>
<feature type="region of interest" description="Disordered" evidence="5">
    <location>
        <begin position="353"/>
        <end position="379"/>
    </location>
</feature>
<feature type="compositionally biased region" description="Basic residues" evidence="5">
    <location>
        <begin position="363"/>
        <end position="372"/>
    </location>
</feature>
<accession>A0A8T2TAV1</accession>
<evidence type="ECO:0000256" key="1">
    <source>
        <dbReference type="ARBA" id="ARBA00022723"/>
    </source>
</evidence>
<dbReference type="GO" id="GO:0016567">
    <property type="term" value="P:protein ubiquitination"/>
    <property type="evidence" value="ECO:0007669"/>
    <property type="project" value="TreeGrafter"/>
</dbReference>
<dbReference type="EMBL" id="CM035420">
    <property type="protein sequence ID" value="KAH7405393.1"/>
    <property type="molecule type" value="Genomic_DNA"/>
</dbReference>
<feature type="region of interest" description="Disordered" evidence="5">
    <location>
        <begin position="547"/>
        <end position="568"/>
    </location>
</feature>
<dbReference type="PROSITE" id="PS00028">
    <property type="entry name" value="ZINC_FINGER_C2H2_1"/>
    <property type="match status" value="1"/>
</dbReference>
<reference evidence="7" key="1">
    <citation type="submission" date="2021-08" db="EMBL/GenBank/DDBJ databases">
        <title>WGS assembly of Ceratopteris richardii.</title>
        <authorList>
            <person name="Marchant D.B."/>
            <person name="Chen G."/>
            <person name="Jenkins J."/>
            <person name="Shu S."/>
            <person name="Leebens-Mack J."/>
            <person name="Grimwood J."/>
            <person name="Schmutz J."/>
            <person name="Soltis P."/>
            <person name="Soltis D."/>
            <person name="Chen Z.-H."/>
        </authorList>
    </citation>
    <scope>NUCLEOTIDE SEQUENCE</scope>
    <source>
        <strain evidence="7">Whitten #5841</strain>
        <tissue evidence="7">Leaf</tissue>
    </source>
</reference>
<organism evidence="7 8">
    <name type="scientific">Ceratopteris richardii</name>
    <name type="common">Triangle waterfern</name>
    <dbReference type="NCBI Taxonomy" id="49495"/>
    <lineage>
        <taxon>Eukaryota</taxon>
        <taxon>Viridiplantae</taxon>
        <taxon>Streptophyta</taxon>
        <taxon>Embryophyta</taxon>
        <taxon>Tracheophyta</taxon>
        <taxon>Polypodiopsida</taxon>
        <taxon>Polypodiidae</taxon>
        <taxon>Polypodiales</taxon>
        <taxon>Pteridineae</taxon>
        <taxon>Pteridaceae</taxon>
        <taxon>Parkerioideae</taxon>
        <taxon>Ceratopteris</taxon>
    </lineage>
</organism>
<dbReference type="Pfam" id="PF23230">
    <property type="entry name" value="zf-C2H2_13"/>
    <property type="match status" value="1"/>
</dbReference>
<dbReference type="SMART" id="SM00547">
    <property type="entry name" value="ZnF_RBZ"/>
    <property type="match status" value="3"/>
</dbReference>
<dbReference type="GO" id="GO:0061630">
    <property type="term" value="F:ubiquitin protein ligase activity"/>
    <property type="evidence" value="ECO:0007669"/>
    <property type="project" value="InterPro"/>
</dbReference>
<evidence type="ECO:0000313" key="8">
    <source>
        <dbReference type="Proteomes" id="UP000825935"/>
    </source>
</evidence>
<dbReference type="PANTHER" id="PTHR22938:SF0">
    <property type="entry name" value="E3 UBIQUITIN-PROTEIN LIGASE ZNF598"/>
    <property type="match status" value="1"/>
</dbReference>
<feature type="domain" description="RanBP2-type" evidence="6">
    <location>
        <begin position="826"/>
        <end position="855"/>
    </location>
</feature>
<evidence type="ECO:0000256" key="3">
    <source>
        <dbReference type="ARBA" id="ARBA00022833"/>
    </source>
</evidence>